<comment type="caution">
    <text evidence="1">The sequence shown here is derived from an EMBL/GenBank/DDBJ whole genome shotgun (WGS) entry which is preliminary data.</text>
</comment>
<dbReference type="EMBL" id="JBHLUH010000012">
    <property type="protein sequence ID" value="MFC0528203.1"/>
    <property type="molecule type" value="Genomic_DNA"/>
</dbReference>
<organism evidence="1 2">
    <name type="scientific">Phytohabitans kaempferiae</name>
    <dbReference type="NCBI Taxonomy" id="1620943"/>
    <lineage>
        <taxon>Bacteria</taxon>
        <taxon>Bacillati</taxon>
        <taxon>Actinomycetota</taxon>
        <taxon>Actinomycetes</taxon>
        <taxon>Micromonosporales</taxon>
        <taxon>Micromonosporaceae</taxon>
    </lineage>
</organism>
<protein>
    <submittedName>
        <fullName evidence="1">Uncharacterized protein</fullName>
    </submittedName>
</protein>
<dbReference type="Pfam" id="PF19698">
    <property type="entry name" value="DUF6197"/>
    <property type="match status" value="1"/>
</dbReference>
<evidence type="ECO:0000313" key="2">
    <source>
        <dbReference type="Proteomes" id="UP001589867"/>
    </source>
</evidence>
<gene>
    <name evidence="1" type="ORF">ACFFIA_11070</name>
</gene>
<name>A0ABV6M0I9_9ACTN</name>
<accession>A0ABV6M0I9</accession>
<keyword evidence="2" id="KW-1185">Reference proteome</keyword>
<proteinExistence type="predicted"/>
<reference evidence="1 2" key="1">
    <citation type="submission" date="2024-09" db="EMBL/GenBank/DDBJ databases">
        <authorList>
            <person name="Sun Q."/>
            <person name="Mori K."/>
        </authorList>
    </citation>
    <scope>NUCLEOTIDE SEQUENCE [LARGE SCALE GENOMIC DNA]</scope>
    <source>
        <strain evidence="1 2">TBRC 3947</strain>
    </source>
</reference>
<dbReference type="InterPro" id="IPR045677">
    <property type="entry name" value="DUF6197"/>
</dbReference>
<sequence>MTTPVLTPVPADANPAVVLRAAADYIDQHGWLKGALYPEGYTSCPPACVTGAIRIVVCGRPSPDAKDRSKNQTTRILVAERVFAAHLGHTFDPDQTRRIRLAIETWNDRAWRSVIDVTNELRAAATAYDDTNGGAR</sequence>
<evidence type="ECO:0000313" key="1">
    <source>
        <dbReference type="EMBL" id="MFC0528203.1"/>
    </source>
</evidence>
<dbReference type="Proteomes" id="UP001589867">
    <property type="component" value="Unassembled WGS sequence"/>
</dbReference>
<dbReference type="RefSeq" id="WP_377249430.1">
    <property type="nucleotide sequence ID" value="NZ_JBHLUH010000012.1"/>
</dbReference>